<dbReference type="InterPro" id="IPR011335">
    <property type="entry name" value="Restrct_endonuc-II-like"/>
</dbReference>
<dbReference type="InterPro" id="IPR038590">
    <property type="entry name" value="YaeQ_sf"/>
</dbReference>
<name>A0A4V6MG16_9GAMM</name>
<dbReference type="CDD" id="cd22368">
    <property type="entry name" value="YaeQ-like"/>
    <property type="match status" value="1"/>
</dbReference>
<protein>
    <submittedName>
        <fullName evidence="1">Uncharacterized protein YaeQ</fullName>
    </submittedName>
</protein>
<organism evidence="1 2">
    <name type="scientific">Fluviicoccus keumensis</name>
    <dbReference type="NCBI Taxonomy" id="1435465"/>
    <lineage>
        <taxon>Bacteria</taxon>
        <taxon>Pseudomonadati</taxon>
        <taxon>Pseudomonadota</taxon>
        <taxon>Gammaproteobacteria</taxon>
        <taxon>Moraxellales</taxon>
        <taxon>Moraxellaceae</taxon>
        <taxon>Fluviicoccus</taxon>
    </lineage>
</organism>
<dbReference type="InterPro" id="IPR009822">
    <property type="entry name" value="YaeQ"/>
</dbReference>
<dbReference type="Gene3D" id="3.10.640.10">
    <property type="entry name" value="Restriction endonuclease-like alpha-beta roll domain"/>
    <property type="match status" value="1"/>
</dbReference>
<evidence type="ECO:0000313" key="1">
    <source>
        <dbReference type="EMBL" id="RZU48046.1"/>
    </source>
</evidence>
<comment type="caution">
    <text evidence="1">The sequence shown here is derived from an EMBL/GenBank/DDBJ whole genome shotgun (WGS) entry which is preliminary data.</text>
</comment>
<gene>
    <name evidence="1" type="ORF">EV700_1017</name>
</gene>
<reference evidence="1 2" key="1">
    <citation type="submission" date="2019-02" db="EMBL/GenBank/DDBJ databases">
        <title>Genomic Encyclopedia of Type Strains, Phase IV (KMG-IV): sequencing the most valuable type-strain genomes for metagenomic binning, comparative biology and taxonomic classification.</title>
        <authorList>
            <person name="Goeker M."/>
        </authorList>
    </citation>
    <scope>NUCLEOTIDE SEQUENCE [LARGE SCALE GENOMIC DNA]</scope>
    <source>
        <strain evidence="1 2">DSM 105135</strain>
    </source>
</reference>
<dbReference type="PANTHER" id="PTHR38784:SF1">
    <property type="entry name" value="SUCROSE PHOSPHORYLASE"/>
    <property type="match status" value="1"/>
</dbReference>
<dbReference type="Pfam" id="PF07152">
    <property type="entry name" value="YaeQ"/>
    <property type="match status" value="1"/>
</dbReference>
<accession>A0A4V6MG16</accession>
<keyword evidence="2" id="KW-1185">Reference proteome</keyword>
<dbReference type="PANTHER" id="PTHR38784">
    <property type="entry name" value="SUCROSE PHOSPHORYLASE"/>
    <property type="match status" value="1"/>
</dbReference>
<evidence type="ECO:0000313" key="2">
    <source>
        <dbReference type="Proteomes" id="UP000292423"/>
    </source>
</evidence>
<dbReference type="SUPFAM" id="SSF52980">
    <property type="entry name" value="Restriction endonuclease-like"/>
    <property type="match status" value="1"/>
</dbReference>
<sequence>MAVKSTIFKVALQVSDLDRDYYAAHALTIARHPSETDMRMMLRVVAFALYAGEALEFTRGLSSEDEPDIWRKNLRDEVELWIDLGQPDEKRIRKACGRAQQVVILTYGGSVADIWWKKTADKLTRFDNLTVLNIALAESEALEAVVERTMQIQCTVDHGQLWLTVGEQSLEVSPQTWKKPA</sequence>
<dbReference type="OrthoDB" id="5293309at2"/>
<dbReference type="EMBL" id="SHKX01000010">
    <property type="protein sequence ID" value="RZU48046.1"/>
    <property type="molecule type" value="Genomic_DNA"/>
</dbReference>
<proteinExistence type="predicted"/>
<dbReference type="RefSeq" id="WP_130411315.1">
    <property type="nucleotide sequence ID" value="NZ_SHKX01000010.1"/>
</dbReference>
<dbReference type="PIRSF" id="PIRSF011484">
    <property type="entry name" value="YaeQ"/>
    <property type="match status" value="1"/>
</dbReference>
<dbReference type="SMART" id="SM01322">
    <property type="entry name" value="YaeQ"/>
    <property type="match status" value="1"/>
</dbReference>
<dbReference type="AlphaFoldDB" id="A0A4V6MG16"/>
<dbReference type="Proteomes" id="UP000292423">
    <property type="component" value="Unassembled WGS sequence"/>
</dbReference>